<evidence type="ECO:0000256" key="4">
    <source>
        <dbReference type="ARBA" id="ARBA00022679"/>
    </source>
</evidence>
<keyword evidence="5 8" id="KW-0547">Nucleotide-binding</keyword>
<dbReference type="InterPro" id="IPR001057">
    <property type="entry name" value="Glu/AcGlu_kinase"/>
</dbReference>
<keyword evidence="2 8" id="KW-0028">Amino-acid biosynthesis</keyword>
<dbReference type="KEGG" id="acoa:RB602_03100"/>
<dbReference type="GO" id="GO:0005829">
    <property type="term" value="C:cytosol"/>
    <property type="evidence" value="ECO:0007669"/>
    <property type="project" value="TreeGrafter"/>
</dbReference>
<feature type="binding site" evidence="8">
    <location>
        <position position="21"/>
    </location>
    <ligand>
        <name>ATP</name>
        <dbReference type="ChEBI" id="CHEBI:30616"/>
    </ligand>
</feature>
<dbReference type="InterPro" id="IPR001048">
    <property type="entry name" value="Asp/Glu/Uridylate_kinase"/>
</dbReference>
<name>A0AA97F7C2_9SPHN</name>
<feature type="binding site" evidence="8">
    <location>
        <begin position="181"/>
        <end position="182"/>
    </location>
    <ligand>
        <name>ATP</name>
        <dbReference type="ChEBI" id="CHEBI:30616"/>
    </ligand>
</feature>
<accession>A0AA97F7C2</accession>
<dbReference type="GO" id="GO:0003723">
    <property type="term" value="F:RNA binding"/>
    <property type="evidence" value="ECO:0007669"/>
    <property type="project" value="InterPro"/>
</dbReference>
<dbReference type="NCBIfam" id="TIGR01027">
    <property type="entry name" value="proB"/>
    <property type="match status" value="1"/>
</dbReference>
<reference evidence="10 11" key="1">
    <citation type="submission" date="2023-10" db="EMBL/GenBank/DDBJ databases">
        <title>Complete genome sequence of a Sphingomonadaceae bacterium.</title>
        <authorList>
            <person name="Yan C."/>
        </authorList>
    </citation>
    <scope>NUCLEOTIDE SEQUENCE [LARGE SCALE GENOMIC DNA]</scope>
    <source>
        <strain evidence="10 11">SCSIO 66989</strain>
    </source>
</reference>
<dbReference type="EC" id="2.7.2.11" evidence="8"/>
<dbReference type="Pfam" id="PF01472">
    <property type="entry name" value="PUA"/>
    <property type="match status" value="1"/>
</dbReference>
<dbReference type="HAMAP" id="MF_00456">
    <property type="entry name" value="ProB"/>
    <property type="match status" value="1"/>
</dbReference>
<sequence>MVADLTAARFAPEHCPRLVIKIGSSLLVDDSGALRESWMQSLCADIAERIKAGQKLIIVCSGAIALGARRLGLAQGGRATLADAQAAAAVGQIALSRFWQEALSDHGFIAAQILLTLDDMEDRRRYLNATATLERLMETQAVPVINENDSVATEEIRFGDNDRLAASVAQAVRAGGLLLMSDVDGLYTANPAKDSAAKRIATVETIDSSTTGLADDGEGSLMGTGGMASKLAAAKLATEAGIATAIISGRHDHPLQHFTKGDSGTIFAPSMSPKARKSWLASRQSARGTITVDDGAVRALLNGASLLAAGITAIEGEFLRGDLIRLCGTNGTAIAQGLSEYDADVARKVMGRRSEEHQAILGTTPRRAVVHRDHMVLL</sequence>
<dbReference type="RefSeq" id="WP_317082850.1">
    <property type="nucleotide sequence ID" value="NZ_CP136594.1"/>
</dbReference>
<dbReference type="InterPro" id="IPR015947">
    <property type="entry name" value="PUA-like_sf"/>
</dbReference>
<gene>
    <name evidence="8 10" type="primary">proB</name>
    <name evidence="10" type="ORF">RB602_03100</name>
</gene>
<evidence type="ECO:0000256" key="8">
    <source>
        <dbReference type="HAMAP-Rule" id="MF_00456"/>
    </source>
</evidence>
<evidence type="ECO:0000256" key="6">
    <source>
        <dbReference type="ARBA" id="ARBA00022777"/>
    </source>
</evidence>
<dbReference type="CDD" id="cd04242">
    <property type="entry name" value="AAK_G5K_ProB"/>
    <property type="match status" value="1"/>
</dbReference>
<dbReference type="PROSITE" id="PS50890">
    <property type="entry name" value="PUA"/>
    <property type="match status" value="1"/>
</dbReference>
<dbReference type="CDD" id="cd21157">
    <property type="entry name" value="PUA_G5K"/>
    <property type="match status" value="1"/>
</dbReference>
<dbReference type="Proteomes" id="UP001302429">
    <property type="component" value="Chromosome"/>
</dbReference>
<keyword evidence="3 8" id="KW-0641">Proline biosynthesis</keyword>
<dbReference type="PROSITE" id="PS00902">
    <property type="entry name" value="GLUTAMATE_5_KINASE"/>
    <property type="match status" value="1"/>
</dbReference>
<dbReference type="InterPro" id="IPR005715">
    <property type="entry name" value="Glu_5kinase/COase_Synthase"/>
</dbReference>
<evidence type="ECO:0000256" key="2">
    <source>
        <dbReference type="ARBA" id="ARBA00022605"/>
    </source>
</evidence>
<dbReference type="SUPFAM" id="SSF88697">
    <property type="entry name" value="PUA domain-like"/>
    <property type="match status" value="1"/>
</dbReference>
<evidence type="ECO:0000256" key="5">
    <source>
        <dbReference type="ARBA" id="ARBA00022741"/>
    </source>
</evidence>
<keyword evidence="11" id="KW-1185">Reference proteome</keyword>
<dbReference type="PANTHER" id="PTHR43654">
    <property type="entry name" value="GLUTAMATE 5-KINASE"/>
    <property type="match status" value="1"/>
</dbReference>
<dbReference type="SUPFAM" id="SSF53633">
    <property type="entry name" value="Carbamate kinase-like"/>
    <property type="match status" value="1"/>
</dbReference>
<dbReference type="InterPro" id="IPR036393">
    <property type="entry name" value="AceGlu_kinase-like_sf"/>
</dbReference>
<evidence type="ECO:0000256" key="3">
    <source>
        <dbReference type="ARBA" id="ARBA00022650"/>
    </source>
</evidence>
<dbReference type="FunFam" id="3.40.1160.10:FF:000018">
    <property type="entry name" value="Glutamate 5-kinase"/>
    <property type="match status" value="1"/>
</dbReference>
<dbReference type="EMBL" id="CP136594">
    <property type="protein sequence ID" value="WOE75714.1"/>
    <property type="molecule type" value="Genomic_DNA"/>
</dbReference>
<dbReference type="InterPro" id="IPR041739">
    <property type="entry name" value="G5K_ProB"/>
</dbReference>
<feature type="binding site" evidence="8">
    <location>
        <begin position="224"/>
        <end position="230"/>
    </location>
    <ligand>
        <name>ATP</name>
        <dbReference type="ChEBI" id="CHEBI:30616"/>
    </ligand>
</feature>
<comment type="catalytic activity">
    <reaction evidence="8">
        <text>L-glutamate + ATP = L-glutamyl 5-phosphate + ADP</text>
        <dbReference type="Rhea" id="RHEA:14877"/>
        <dbReference type="ChEBI" id="CHEBI:29985"/>
        <dbReference type="ChEBI" id="CHEBI:30616"/>
        <dbReference type="ChEBI" id="CHEBI:58274"/>
        <dbReference type="ChEBI" id="CHEBI:456216"/>
        <dbReference type="EC" id="2.7.2.11"/>
    </reaction>
</comment>
<comment type="function">
    <text evidence="8">Catalyzes the transfer of a phosphate group to glutamate to form L-glutamate 5-phosphate.</text>
</comment>
<protein>
    <recommendedName>
        <fullName evidence="8">Glutamate 5-kinase</fullName>
        <ecNumber evidence="8">2.7.2.11</ecNumber>
    </recommendedName>
    <alternativeName>
        <fullName evidence="8">Gamma-glutamyl kinase</fullName>
        <shortName evidence="8">GK</shortName>
    </alternativeName>
</protein>
<dbReference type="Gene3D" id="3.40.1160.10">
    <property type="entry name" value="Acetylglutamate kinase-like"/>
    <property type="match status" value="1"/>
</dbReference>
<evidence type="ECO:0000256" key="7">
    <source>
        <dbReference type="ARBA" id="ARBA00022840"/>
    </source>
</evidence>
<dbReference type="SMART" id="SM00359">
    <property type="entry name" value="PUA"/>
    <property type="match status" value="1"/>
</dbReference>
<dbReference type="PRINTS" id="PR00474">
    <property type="entry name" value="GLU5KINASE"/>
</dbReference>
<dbReference type="GO" id="GO:0055129">
    <property type="term" value="P:L-proline biosynthetic process"/>
    <property type="evidence" value="ECO:0007669"/>
    <property type="project" value="UniProtKB-UniRule"/>
</dbReference>
<feature type="binding site" evidence="8">
    <location>
        <position position="149"/>
    </location>
    <ligand>
        <name>substrate</name>
    </ligand>
</feature>
<dbReference type="InterPro" id="IPR036974">
    <property type="entry name" value="PUA_sf"/>
</dbReference>
<evidence type="ECO:0000259" key="9">
    <source>
        <dbReference type="SMART" id="SM00359"/>
    </source>
</evidence>
<comment type="pathway">
    <text evidence="8">Amino-acid biosynthesis; L-proline biosynthesis; L-glutamate 5-semialdehyde from L-glutamate: step 1/2.</text>
</comment>
<dbReference type="Pfam" id="PF00696">
    <property type="entry name" value="AA_kinase"/>
    <property type="match status" value="1"/>
</dbReference>
<dbReference type="PANTHER" id="PTHR43654:SF1">
    <property type="entry name" value="ISOPENTENYL PHOSPHATE KINASE"/>
    <property type="match status" value="1"/>
</dbReference>
<feature type="binding site" evidence="8">
    <location>
        <position position="61"/>
    </location>
    <ligand>
        <name>substrate</name>
    </ligand>
</feature>
<evidence type="ECO:0000256" key="1">
    <source>
        <dbReference type="ARBA" id="ARBA00022490"/>
    </source>
</evidence>
<keyword evidence="7 8" id="KW-0067">ATP-binding</keyword>
<dbReference type="InterPro" id="IPR011529">
    <property type="entry name" value="Glu_5kinase"/>
</dbReference>
<dbReference type="PIRSF" id="PIRSF000729">
    <property type="entry name" value="GK"/>
    <property type="match status" value="1"/>
</dbReference>
<organism evidence="10 11">
    <name type="scientific">Alterisphingorhabdus coralli</name>
    <dbReference type="NCBI Taxonomy" id="3071408"/>
    <lineage>
        <taxon>Bacteria</taxon>
        <taxon>Pseudomonadati</taxon>
        <taxon>Pseudomonadota</taxon>
        <taxon>Alphaproteobacteria</taxon>
        <taxon>Sphingomonadales</taxon>
        <taxon>Sphingomonadaceae</taxon>
        <taxon>Alterisphingorhabdus (ex Yan et al. 2024)</taxon>
    </lineage>
</organism>
<dbReference type="InterPro" id="IPR002478">
    <property type="entry name" value="PUA"/>
</dbReference>
<keyword evidence="1 8" id="KW-0963">Cytoplasm</keyword>
<dbReference type="AlphaFoldDB" id="A0AA97F7C2"/>
<dbReference type="Gene3D" id="2.30.130.10">
    <property type="entry name" value="PUA domain"/>
    <property type="match status" value="1"/>
</dbReference>
<evidence type="ECO:0000313" key="11">
    <source>
        <dbReference type="Proteomes" id="UP001302429"/>
    </source>
</evidence>
<keyword evidence="6 8" id="KW-0418">Kinase</keyword>
<keyword evidence="4 8" id="KW-0808">Transferase</keyword>
<dbReference type="GO" id="GO:0005524">
    <property type="term" value="F:ATP binding"/>
    <property type="evidence" value="ECO:0007669"/>
    <property type="project" value="UniProtKB-KW"/>
</dbReference>
<comment type="similarity">
    <text evidence="8">Belongs to the glutamate 5-kinase family.</text>
</comment>
<comment type="subcellular location">
    <subcellularLocation>
        <location evidence="8">Cytoplasm</location>
    </subcellularLocation>
</comment>
<feature type="domain" description="PUA" evidence="9">
    <location>
        <begin position="288"/>
        <end position="370"/>
    </location>
</feature>
<evidence type="ECO:0000313" key="10">
    <source>
        <dbReference type="EMBL" id="WOE75714.1"/>
    </source>
</evidence>
<proteinExistence type="inferred from homology"/>
<feature type="binding site" evidence="8">
    <location>
        <position position="161"/>
    </location>
    <ligand>
        <name>substrate</name>
    </ligand>
</feature>
<dbReference type="GO" id="GO:0004349">
    <property type="term" value="F:glutamate 5-kinase activity"/>
    <property type="evidence" value="ECO:0007669"/>
    <property type="project" value="UniProtKB-UniRule"/>
</dbReference>
<dbReference type="InterPro" id="IPR019797">
    <property type="entry name" value="Glutamate_5-kinase_CS"/>
</dbReference>